<dbReference type="AlphaFoldDB" id="A0A5C6W5M0"/>
<protein>
    <submittedName>
        <fullName evidence="1">Uncharacterized protein</fullName>
    </submittedName>
</protein>
<evidence type="ECO:0000313" key="1">
    <source>
        <dbReference type="EMBL" id="TXC93277.1"/>
    </source>
</evidence>
<dbReference type="RefSeq" id="WP_146946135.1">
    <property type="nucleotide sequence ID" value="NZ_VOQF01000001.1"/>
</dbReference>
<proteinExistence type="predicted"/>
<dbReference type="OrthoDB" id="2959323at2"/>
<gene>
    <name evidence="1" type="ORF">FS935_03535</name>
</gene>
<dbReference type="Proteomes" id="UP000321363">
    <property type="component" value="Unassembled WGS sequence"/>
</dbReference>
<organism evidence="1 2">
    <name type="scientific">Metabacillus litoralis</name>
    <dbReference type="NCBI Taxonomy" id="152268"/>
    <lineage>
        <taxon>Bacteria</taxon>
        <taxon>Bacillati</taxon>
        <taxon>Bacillota</taxon>
        <taxon>Bacilli</taxon>
        <taxon>Bacillales</taxon>
        <taxon>Bacillaceae</taxon>
        <taxon>Metabacillus</taxon>
    </lineage>
</organism>
<dbReference type="GO" id="GO:0016810">
    <property type="term" value="F:hydrolase activity, acting on carbon-nitrogen (but not peptide) bonds"/>
    <property type="evidence" value="ECO:0007669"/>
    <property type="project" value="InterPro"/>
</dbReference>
<sequence length="305" mass="35447">MSYIIEHATLLKSSGTTRTSLLIKENKIEFMKSSLNNYRFIRMDMSSYLLTPGYVMLDFSLQSLLHFQEFKQHMSEKYVKKGCTTLLTVTSLEKEQDLLPKLKQRRQLMINSPIDYYIGVKIPFKLLKPSLLRKLRQHNISVVFVELCEDDCLDRKSWGWIRDAMFSNPITLVPYIEEGLYKSNVKQKILKNWFKHMKENRISSLTYQLTDGETLTRNELMTMGIYPEKGDIRIGGQVNYNLYNLDDIKYHTDGQPIINSSILPVFTIHQGKLININGEITFNPGIGEECFIPISGRFISHQISL</sequence>
<keyword evidence="2" id="KW-1185">Reference proteome</keyword>
<evidence type="ECO:0000313" key="2">
    <source>
        <dbReference type="Proteomes" id="UP000321363"/>
    </source>
</evidence>
<comment type="caution">
    <text evidence="1">The sequence shown here is derived from an EMBL/GenBank/DDBJ whole genome shotgun (WGS) entry which is preliminary data.</text>
</comment>
<name>A0A5C6W5M0_9BACI</name>
<dbReference type="EMBL" id="VOQF01000001">
    <property type="protein sequence ID" value="TXC93277.1"/>
    <property type="molecule type" value="Genomic_DNA"/>
</dbReference>
<accession>A0A5C6W5M0</accession>
<dbReference type="SUPFAM" id="SSF51338">
    <property type="entry name" value="Composite domain of metallo-dependent hydrolases"/>
    <property type="match status" value="1"/>
</dbReference>
<reference evidence="1 2" key="1">
    <citation type="journal article" date="2005" name="Int. J. Syst. Evol. Microbiol.">
        <title>Bacillus litoralis sp. nov., isolated from a tidal flat of the Yellow Sea in Korea.</title>
        <authorList>
            <person name="Yoon J.H."/>
            <person name="Oh T.K."/>
        </authorList>
    </citation>
    <scope>NUCLEOTIDE SEQUENCE [LARGE SCALE GENOMIC DNA]</scope>
    <source>
        <strain evidence="1 2">SW-211</strain>
    </source>
</reference>
<dbReference type="InterPro" id="IPR011059">
    <property type="entry name" value="Metal-dep_hydrolase_composite"/>
</dbReference>